<evidence type="ECO:0000313" key="1">
    <source>
        <dbReference type="EMBL" id="MBW0591921.1"/>
    </source>
</evidence>
<dbReference type="AlphaFoldDB" id="A0A9Q3QAH7"/>
<name>A0A9Q3QAH7_9BASI</name>
<organism evidence="1 2">
    <name type="scientific">Austropuccinia psidii MF-1</name>
    <dbReference type="NCBI Taxonomy" id="1389203"/>
    <lineage>
        <taxon>Eukaryota</taxon>
        <taxon>Fungi</taxon>
        <taxon>Dikarya</taxon>
        <taxon>Basidiomycota</taxon>
        <taxon>Pucciniomycotina</taxon>
        <taxon>Pucciniomycetes</taxon>
        <taxon>Pucciniales</taxon>
        <taxon>Sphaerophragmiaceae</taxon>
        <taxon>Austropuccinia</taxon>
    </lineage>
</organism>
<reference evidence="1" key="1">
    <citation type="submission" date="2021-03" db="EMBL/GenBank/DDBJ databases">
        <title>Draft genome sequence of rust myrtle Austropuccinia psidii MF-1, a brazilian biotype.</title>
        <authorList>
            <person name="Quecine M.C."/>
            <person name="Pachon D.M.R."/>
            <person name="Bonatelli M.L."/>
            <person name="Correr F.H."/>
            <person name="Franceschini L.M."/>
            <person name="Leite T.F."/>
            <person name="Margarido G.R.A."/>
            <person name="Almeida C.A."/>
            <person name="Ferrarezi J.A."/>
            <person name="Labate C.A."/>
        </authorList>
    </citation>
    <scope>NUCLEOTIDE SEQUENCE</scope>
    <source>
        <strain evidence="1">MF-1</strain>
    </source>
</reference>
<protein>
    <submittedName>
        <fullName evidence="1">Uncharacterized protein</fullName>
    </submittedName>
</protein>
<dbReference type="Proteomes" id="UP000765509">
    <property type="component" value="Unassembled WGS sequence"/>
</dbReference>
<keyword evidence="2" id="KW-1185">Reference proteome</keyword>
<sequence>MESWPLLDETPWSLDTVISWIEGKEVWASYNNPQEAIEYPEWFSQAKPEPFPDISTILLPYIEFKDIFEKEKSPLENVIPHPWKE</sequence>
<dbReference type="EMBL" id="AVOT02145648">
    <property type="protein sequence ID" value="MBW0591921.1"/>
    <property type="molecule type" value="Genomic_DNA"/>
</dbReference>
<proteinExistence type="predicted"/>
<accession>A0A9Q3QAH7</accession>
<evidence type="ECO:0000313" key="2">
    <source>
        <dbReference type="Proteomes" id="UP000765509"/>
    </source>
</evidence>
<gene>
    <name evidence="1" type="ORF">O181_131636</name>
</gene>
<comment type="caution">
    <text evidence="1">The sequence shown here is derived from an EMBL/GenBank/DDBJ whole genome shotgun (WGS) entry which is preliminary data.</text>
</comment>